<organism evidence="9 10">
    <name type="scientific">Desulfurobacterium thermolithotrophum (strain DSM 11699 / BSA)</name>
    <dbReference type="NCBI Taxonomy" id="868864"/>
    <lineage>
        <taxon>Bacteria</taxon>
        <taxon>Pseudomonadati</taxon>
        <taxon>Aquificota</taxon>
        <taxon>Aquificia</taxon>
        <taxon>Desulfurobacteriales</taxon>
        <taxon>Desulfurobacteriaceae</taxon>
        <taxon>Desulfurobacterium</taxon>
    </lineage>
</organism>
<dbReference type="InterPro" id="IPR040072">
    <property type="entry name" value="Methyltransferase_A"/>
</dbReference>
<dbReference type="Gene3D" id="3.20.20.70">
    <property type="entry name" value="Aldolase class I"/>
    <property type="match status" value="1"/>
</dbReference>
<evidence type="ECO:0000313" key="9">
    <source>
        <dbReference type="EMBL" id="ADY73590.1"/>
    </source>
</evidence>
<comment type="cofactor">
    <cofactor evidence="1">
        <name>[4Fe-4S] cluster</name>
        <dbReference type="ChEBI" id="CHEBI:49883"/>
    </cofactor>
</comment>
<evidence type="ECO:0000313" key="10">
    <source>
        <dbReference type="Proteomes" id="UP000007102"/>
    </source>
</evidence>
<accession>F0S418</accession>
<reference evidence="10" key="2">
    <citation type="submission" date="2011-02" db="EMBL/GenBank/DDBJ databases">
        <title>The complete genome of Desulfurobacterium thermolithotrophum DSM 11699.</title>
        <authorList>
            <consortium name="US DOE Joint Genome Institute (JGI-PGF)"/>
            <person name="Lucas S."/>
            <person name="Copeland A."/>
            <person name="Lapidus A."/>
            <person name="Bruce D."/>
            <person name="Goodwin L."/>
            <person name="Pitluck S."/>
            <person name="Kyrpides N."/>
            <person name="Mavromatis K."/>
            <person name="Pagani I."/>
            <person name="Ivanova N."/>
            <person name="Mikhailova N."/>
            <person name="Daligault H."/>
            <person name="Detter J.C."/>
            <person name="Tapia R."/>
            <person name="Han C."/>
            <person name="Land M."/>
            <person name="Hauser L."/>
            <person name="Markowitz V."/>
            <person name="Cheng J.-F."/>
            <person name="Hugenholtz P."/>
            <person name="Woyke T."/>
            <person name="Wu D."/>
            <person name="Spring S."/>
            <person name="Brambilla E."/>
            <person name="Klenk H.-P."/>
            <person name="Eisen J.A."/>
        </authorList>
    </citation>
    <scope>NUCLEOTIDE SEQUENCE [LARGE SCALE GENOMIC DNA]</scope>
    <source>
        <strain evidence="10">DSM 11699 / BSA</strain>
    </source>
</reference>
<name>F0S418_DESTD</name>
<dbReference type="PANTHER" id="PTHR30544">
    <property type="entry name" value="23S RRNA METHYLTRANSFERASE"/>
    <property type="match status" value="1"/>
</dbReference>
<dbReference type="PANTHER" id="PTHR30544:SF5">
    <property type="entry name" value="RADICAL SAM CORE DOMAIN-CONTAINING PROTEIN"/>
    <property type="match status" value="1"/>
</dbReference>
<evidence type="ECO:0000256" key="7">
    <source>
        <dbReference type="SAM" id="Coils"/>
    </source>
</evidence>
<dbReference type="GO" id="GO:0003824">
    <property type="term" value="F:catalytic activity"/>
    <property type="evidence" value="ECO:0007669"/>
    <property type="project" value="InterPro"/>
</dbReference>
<dbReference type="GO" id="GO:0070475">
    <property type="term" value="P:rRNA base methylation"/>
    <property type="evidence" value="ECO:0007669"/>
    <property type="project" value="TreeGrafter"/>
</dbReference>
<sequence length="270" mass="30729">MKIVKELQSPLNKLFVYETDDGYKVESVFYKGERLCISTQVGCPIGCIFCASGSKGFFRNLTFAEIVTQYELLRDILPIKGIAIAGIGEPALNISNVEKAVNYFRNEGLKVTISTAGYPLENFKKLIRLNHNGLTLSVHGILNKTREKIFKKKENLEELLNAVDEHLSESSSSRRKKFQLGYLLIKDLNDDLENLRLLGELAKKYRFTVMLMMYNKVDGFDLEPVTKDEYEKAFLFLREMGVRVTLSNRFRIDKLGGCGTLTVGRRIECS</sequence>
<dbReference type="SUPFAM" id="SSF102114">
    <property type="entry name" value="Radical SAM enzymes"/>
    <property type="match status" value="1"/>
</dbReference>
<proteinExistence type="predicted"/>
<evidence type="ECO:0000256" key="6">
    <source>
        <dbReference type="ARBA" id="ARBA00023014"/>
    </source>
</evidence>
<evidence type="ECO:0000259" key="8">
    <source>
        <dbReference type="PROSITE" id="PS51918"/>
    </source>
</evidence>
<dbReference type="InterPro" id="IPR013785">
    <property type="entry name" value="Aldolase_TIM"/>
</dbReference>
<dbReference type="HOGENOM" id="CLU_029101_3_3_0"/>
<keyword evidence="10" id="KW-1185">Reference proteome</keyword>
<dbReference type="PROSITE" id="PS51918">
    <property type="entry name" value="RADICAL_SAM"/>
    <property type="match status" value="1"/>
</dbReference>
<dbReference type="GO" id="GO:0030488">
    <property type="term" value="P:tRNA methylation"/>
    <property type="evidence" value="ECO:0007669"/>
    <property type="project" value="TreeGrafter"/>
</dbReference>
<dbReference type="OrthoDB" id="9793973at2"/>
<dbReference type="AlphaFoldDB" id="F0S418"/>
<dbReference type="InParanoid" id="F0S418"/>
<evidence type="ECO:0000256" key="1">
    <source>
        <dbReference type="ARBA" id="ARBA00001966"/>
    </source>
</evidence>
<dbReference type="CDD" id="cd01335">
    <property type="entry name" value="Radical_SAM"/>
    <property type="match status" value="1"/>
</dbReference>
<reference evidence="9 10" key="1">
    <citation type="journal article" date="2011" name="Stand. Genomic Sci.">
        <title>Complete genome sequence of the thermophilic sulfur-reducer Desulfurobacterium thermolithotrophum type strain (BSA(T)) from a deep-sea hydrothermal vent.</title>
        <authorList>
            <person name="Goker M."/>
            <person name="Daligault H."/>
            <person name="Mwirichia R."/>
            <person name="Lapidus A."/>
            <person name="Lucas S."/>
            <person name="Deshpande S."/>
            <person name="Pagani I."/>
            <person name="Tapia R."/>
            <person name="Cheng J.F."/>
            <person name="Goodwin L."/>
            <person name="Pitluck S."/>
            <person name="Liolios K."/>
            <person name="Ivanova N."/>
            <person name="Mavromatis K."/>
            <person name="Mikhailova N."/>
            <person name="Pati A."/>
            <person name="Chen A."/>
            <person name="Palaniappan K."/>
            <person name="Han C."/>
            <person name="Land M."/>
            <person name="Hauser L."/>
            <person name="Pan C."/>
            <person name="Brambilla E.M."/>
            <person name="Rohde M."/>
            <person name="Spring S."/>
            <person name="Sikorski J."/>
            <person name="Wirth R."/>
            <person name="Detter J.C."/>
            <person name="Woyke T."/>
            <person name="Bristow J."/>
            <person name="Eisen J.A."/>
            <person name="Markowitz V."/>
            <person name="Hugenholtz P."/>
            <person name="Kyrpides N.C."/>
            <person name="Klenk H.P."/>
        </authorList>
    </citation>
    <scope>NUCLEOTIDE SEQUENCE [LARGE SCALE GENOMIC DNA]</scope>
    <source>
        <strain evidence="10">DSM 11699 / BSA</strain>
    </source>
</reference>
<dbReference type="EMBL" id="CP002543">
    <property type="protein sequence ID" value="ADY73590.1"/>
    <property type="molecule type" value="Genomic_DNA"/>
</dbReference>
<evidence type="ECO:0000256" key="4">
    <source>
        <dbReference type="ARBA" id="ARBA00022723"/>
    </source>
</evidence>
<keyword evidence="5" id="KW-0408">Iron</keyword>
<dbReference type="STRING" id="868864.Dester_0951"/>
<dbReference type="KEGG" id="dte:Dester_0951"/>
<dbReference type="GO" id="GO:0046872">
    <property type="term" value="F:metal ion binding"/>
    <property type="evidence" value="ECO:0007669"/>
    <property type="project" value="UniProtKB-KW"/>
</dbReference>
<gene>
    <name evidence="9" type="ordered locus">Dester_0951</name>
</gene>
<evidence type="ECO:0000256" key="5">
    <source>
        <dbReference type="ARBA" id="ARBA00023004"/>
    </source>
</evidence>
<dbReference type="eggNOG" id="COG0820">
    <property type="taxonomic scope" value="Bacteria"/>
</dbReference>
<evidence type="ECO:0000256" key="3">
    <source>
        <dbReference type="ARBA" id="ARBA00022691"/>
    </source>
</evidence>
<keyword evidence="6" id="KW-0411">Iron-sulfur</keyword>
<dbReference type="InterPro" id="IPR058240">
    <property type="entry name" value="rSAM_sf"/>
</dbReference>
<feature type="domain" description="Radical SAM core" evidence="8">
    <location>
        <begin position="29"/>
        <end position="249"/>
    </location>
</feature>
<keyword evidence="4" id="KW-0479">Metal-binding</keyword>
<evidence type="ECO:0000256" key="2">
    <source>
        <dbReference type="ARBA" id="ARBA00022485"/>
    </source>
</evidence>
<keyword evidence="3" id="KW-0949">S-adenosyl-L-methionine</keyword>
<dbReference type="Proteomes" id="UP000007102">
    <property type="component" value="Chromosome"/>
</dbReference>
<keyword evidence="2" id="KW-0004">4Fe-4S</keyword>
<dbReference type="SFLD" id="SFLDS00029">
    <property type="entry name" value="Radical_SAM"/>
    <property type="match status" value="1"/>
</dbReference>
<dbReference type="Pfam" id="PF04055">
    <property type="entry name" value="Radical_SAM"/>
    <property type="match status" value="1"/>
</dbReference>
<protein>
    <submittedName>
        <fullName evidence="9">Radical SAM domain protein</fullName>
    </submittedName>
</protein>
<keyword evidence="7" id="KW-0175">Coiled coil</keyword>
<dbReference type="GO" id="GO:0051539">
    <property type="term" value="F:4 iron, 4 sulfur cluster binding"/>
    <property type="evidence" value="ECO:0007669"/>
    <property type="project" value="UniProtKB-KW"/>
</dbReference>
<feature type="coiled-coil region" evidence="7">
    <location>
        <begin position="142"/>
        <end position="169"/>
    </location>
</feature>
<dbReference type="InterPro" id="IPR007197">
    <property type="entry name" value="rSAM"/>
</dbReference>